<evidence type="ECO:0000313" key="2">
    <source>
        <dbReference type="EMBL" id="TDU91839.1"/>
    </source>
</evidence>
<name>A0A4R7TIQ1_9ACTN</name>
<keyword evidence="3" id="KW-1185">Reference proteome</keyword>
<evidence type="ECO:0000313" key="3">
    <source>
        <dbReference type="Proteomes" id="UP000295151"/>
    </source>
</evidence>
<dbReference type="AlphaFoldDB" id="A0A4R7TIQ1"/>
<organism evidence="2 3">
    <name type="scientific">Kribbella voronezhensis</name>
    <dbReference type="NCBI Taxonomy" id="2512212"/>
    <lineage>
        <taxon>Bacteria</taxon>
        <taxon>Bacillati</taxon>
        <taxon>Actinomycetota</taxon>
        <taxon>Actinomycetes</taxon>
        <taxon>Propionibacteriales</taxon>
        <taxon>Kribbellaceae</taxon>
        <taxon>Kribbella</taxon>
    </lineage>
</organism>
<protein>
    <recommendedName>
        <fullName evidence="4">DUF3052 family protein</fullName>
    </recommendedName>
</protein>
<evidence type="ECO:0008006" key="4">
    <source>
        <dbReference type="Google" id="ProtNLM"/>
    </source>
</evidence>
<evidence type="ECO:0000256" key="1">
    <source>
        <dbReference type="SAM" id="MobiDB-lite"/>
    </source>
</evidence>
<reference evidence="2 3" key="1">
    <citation type="submission" date="2019-03" db="EMBL/GenBank/DDBJ databases">
        <title>Genomic Encyclopedia of Type Strains, Phase III (KMG-III): the genomes of soil and plant-associated and newly described type strains.</title>
        <authorList>
            <person name="Whitman W."/>
        </authorList>
    </citation>
    <scope>NUCLEOTIDE SEQUENCE [LARGE SCALE GENOMIC DNA]</scope>
    <source>
        <strain evidence="2 3">VKM Ac-2575</strain>
    </source>
</reference>
<dbReference type="Proteomes" id="UP000295151">
    <property type="component" value="Unassembled WGS sequence"/>
</dbReference>
<proteinExistence type="predicted"/>
<dbReference type="EMBL" id="SOCE01000001">
    <property type="protein sequence ID" value="TDU91839.1"/>
    <property type="molecule type" value="Genomic_DNA"/>
</dbReference>
<gene>
    <name evidence="2" type="ORF">EV138_5452</name>
</gene>
<feature type="region of interest" description="Disordered" evidence="1">
    <location>
        <begin position="1"/>
        <end position="21"/>
    </location>
</feature>
<comment type="caution">
    <text evidence="2">The sequence shown here is derived from an EMBL/GenBank/DDBJ whole genome shotgun (WGS) entry which is preliminary data.</text>
</comment>
<sequence>MVWRRVDRRKQGQAGGRGDTWGMTTVGYSGKPLAAKLGIKPGYAVALDNAPAGFVIEGLPSEVVPLERLGRAPAQYDLILAFCPDRARLAKRLPVLLPRTTTAGMIWVAWPKRASGVPTDLDENGVRELALPLGVVDVKVCAIDATWSGLKLVRRLANR</sequence>
<accession>A0A4R7TIQ1</accession>